<sequence>MNWPLLAGSLAGVLGLAAVARLLGLGGGELASEKEAMAIAEAELPGFVAVSAELAEDRQSAVVHGLDGAELRLRRHGAQFVIDGR</sequence>
<comment type="caution">
    <text evidence="1">The sequence shown here is derived from an EMBL/GenBank/DDBJ whole genome shotgun (WGS) entry which is preliminary data.</text>
</comment>
<dbReference type="Proteomes" id="UP001597115">
    <property type="component" value="Unassembled WGS sequence"/>
</dbReference>
<evidence type="ECO:0000313" key="1">
    <source>
        <dbReference type="EMBL" id="MFD1612867.1"/>
    </source>
</evidence>
<protein>
    <submittedName>
        <fullName evidence="1">Uncharacterized protein</fullName>
    </submittedName>
</protein>
<reference evidence="2" key="1">
    <citation type="journal article" date="2019" name="Int. J. Syst. Evol. Microbiol.">
        <title>The Global Catalogue of Microorganisms (GCM) 10K type strain sequencing project: providing services to taxonomists for standard genome sequencing and annotation.</title>
        <authorList>
            <consortium name="The Broad Institute Genomics Platform"/>
            <consortium name="The Broad Institute Genome Sequencing Center for Infectious Disease"/>
            <person name="Wu L."/>
            <person name="Ma J."/>
        </authorList>
    </citation>
    <scope>NUCLEOTIDE SEQUENCE [LARGE SCALE GENOMIC DNA]</scope>
    <source>
        <strain evidence="2">CGMCC 1.16275</strain>
    </source>
</reference>
<proteinExistence type="predicted"/>
<gene>
    <name evidence="1" type="ORF">ACFSCW_13755</name>
</gene>
<dbReference type="RefSeq" id="WP_380890392.1">
    <property type="nucleotide sequence ID" value="NZ_JBHUDY010000002.1"/>
</dbReference>
<accession>A0ABW4I5R6</accession>
<name>A0ABW4I5R6_9SPHN</name>
<keyword evidence="2" id="KW-1185">Reference proteome</keyword>
<dbReference type="EMBL" id="JBHUDY010000002">
    <property type="protein sequence ID" value="MFD1612867.1"/>
    <property type="molecule type" value="Genomic_DNA"/>
</dbReference>
<organism evidence="1 2">
    <name type="scientific">Sphingomonas tabacisoli</name>
    <dbReference type="NCBI Taxonomy" id="2249466"/>
    <lineage>
        <taxon>Bacteria</taxon>
        <taxon>Pseudomonadati</taxon>
        <taxon>Pseudomonadota</taxon>
        <taxon>Alphaproteobacteria</taxon>
        <taxon>Sphingomonadales</taxon>
        <taxon>Sphingomonadaceae</taxon>
        <taxon>Sphingomonas</taxon>
    </lineage>
</organism>
<evidence type="ECO:0000313" key="2">
    <source>
        <dbReference type="Proteomes" id="UP001597115"/>
    </source>
</evidence>